<dbReference type="Proteomes" id="UP000016923">
    <property type="component" value="Unassembled WGS sequence"/>
</dbReference>
<feature type="region of interest" description="Disordered" evidence="1">
    <location>
        <begin position="133"/>
        <end position="182"/>
    </location>
</feature>
<evidence type="ECO:0000313" key="3">
    <source>
        <dbReference type="EMBL" id="EPE10922.1"/>
    </source>
</evidence>
<feature type="region of interest" description="Disordered" evidence="1">
    <location>
        <begin position="239"/>
        <end position="339"/>
    </location>
</feature>
<feature type="chain" id="PRO_5004518604" evidence="2">
    <location>
        <begin position="29"/>
        <end position="698"/>
    </location>
</feature>
<keyword evidence="4" id="KW-1185">Reference proteome</keyword>
<feature type="compositionally biased region" description="Low complexity" evidence="1">
    <location>
        <begin position="611"/>
        <end position="620"/>
    </location>
</feature>
<feature type="compositionally biased region" description="Basic and acidic residues" evidence="1">
    <location>
        <begin position="667"/>
        <end position="677"/>
    </location>
</feature>
<feature type="compositionally biased region" description="Low complexity" evidence="1">
    <location>
        <begin position="562"/>
        <end position="574"/>
    </location>
</feature>
<organism evidence="3 4">
    <name type="scientific">Ophiostoma piceae (strain UAMH 11346)</name>
    <name type="common">Sap stain fungus</name>
    <dbReference type="NCBI Taxonomy" id="1262450"/>
    <lineage>
        <taxon>Eukaryota</taxon>
        <taxon>Fungi</taxon>
        <taxon>Dikarya</taxon>
        <taxon>Ascomycota</taxon>
        <taxon>Pezizomycotina</taxon>
        <taxon>Sordariomycetes</taxon>
        <taxon>Sordariomycetidae</taxon>
        <taxon>Ophiostomatales</taxon>
        <taxon>Ophiostomataceae</taxon>
        <taxon>Ophiostoma</taxon>
    </lineage>
</organism>
<dbReference type="EMBL" id="KE148146">
    <property type="protein sequence ID" value="EPE10922.1"/>
    <property type="molecule type" value="Genomic_DNA"/>
</dbReference>
<gene>
    <name evidence="3" type="ORF">F503_06017</name>
</gene>
<name>S3CDB3_OPHP1</name>
<keyword evidence="2" id="KW-0732">Signal</keyword>
<accession>S3CDB3</accession>
<feature type="compositionally biased region" description="Acidic residues" evidence="1">
    <location>
        <begin position="648"/>
        <end position="666"/>
    </location>
</feature>
<feature type="compositionally biased region" description="Acidic residues" evidence="1">
    <location>
        <begin position="678"/>
        <end position="692"/>
    </location>
</feature>
<evidence type="ECO:0000313" key="4">
    <source>
        <dbReference type="Proteomes" id="UP000016923"/>
    </source>
</evidence>
<feature type="compositionally biased region" description="Basic and acidic residues" evidence="1">
    <location>
        <begin position="632"/>
        <end position="647"/>
    </location>
</feature>
<feature type="region of interest" description="Disordered" evidence="1">
    <location>
        <begin position="611"/>
        <end position="698"/>
    </location>
</feature>
<evidence type="ECO:0000256" key="2">
    <source>
        <dbReference type="SAM" id="SignalP"/>
    </source>
</evidence>
<proteinExistence type="predicted"/>
<feature type="region of interest" description="Disordered" evidence="1">
    <location>
        <begin position="545"/>
        <end position="574"/>
    </location>
</feature>
<protein>
    <submittedName>
        <fullName evidence="3">Uncharacterized protein</fullName>
    </submittedName>
</protein>
<feature type="signal peptide" evidence="2">
    <location>
        <begin position="1"/>
        <end position="28"/>
    </location>
</feature>
<feature type="compositionally biased region" description="Basic and acidic residues" evidence="1">
    <location>
        <begin position="317"/>
        <end position="336"/>
    </location>
</feature>
<reference evidence="3 4" key="1">
    <citation type="journal article" date="2013" name="BMC Genomics">
        <title>The genome and transcriptome of the pine saprophyte Ophiostoma piceae, and a comparison with the bark beetle-associated pine pathogen Grosmannia clavigera.</title>
        <authorList>
            <person name="Haridas S."/>
            <person name="Wang Y."/>
            <person name="Lim L."/>
            <person name="Massoumi Alamouti S."/>
            <person name="Jackman S."/>
            <person name="Docking R."/>
            <person name="Robertson G."/>
            <person name="Birol I."/>
            <person name="Bohlmann J."/>
            <person name="Breuil C."/>
        </authorList>
    </citation>
    <scope>NUCLEOTIDE SEQUENCE [LARGE SCALE GENOMIC DNA]</scope>
    <source>
        <strain evidence="3 4">UAMH 11346</strain>
    </source>
</reference>
<sequence>MAVLSRKALLVLFFHLLAVTGGLQGVMAAAVPRVTPLADNTTSLAVSTAVPSSVPTSFVSTPTHAATAALVPDYGTSATEAPTPTEAPEFSDDAIMAAAITIPVPVISIQSWAINPSLRITWDFDHEHKTSKVSKESSNISVNGGKGVPAPKQGSWPAGMPRVSTPGEGSKAPSVHVGSGPDANGYTPPVYKGPVHGTEFSNHLAEADPDVLNSLVSTEPQASSRWKTWKDLWGTKEPQTVSTGEIGESAKFHPPATQIDRSGDDDATSAFGGPEEARFDPKSINRVQPPSIGGGSSQQGGSSEHGYTGTSTVTTKDGYKITEGDTNVETKSHGDTETGSYTGLGAAEYNKAKKLLDYFQHGKKPLTLASAMEVAASTEADDVAPSVQEIPFEDLNKTSSKLVPRGVVKHMMDVPVVKDNKTTTPLEIVKHMMEDPASKNRGLKKVLEVIYNQLNKTSPKTSSRDITKHMMEVPVADTHSGDSDNGVVKKIMEVPVVDTHSGDSDNGVVKKIMEVPVGSDDTKWSKAVPRGITKHMWEAPVPEDAQPTTLHTVTRPRTVAHPSSDASTPATTSAPEFYPIEDYYHRYMKRGGEEGVTFTFHAHEAAKTWSTSSATATQDSSSHKQSFPNDPEGVHYRDSDDKAKQLSDEMEDSPVFDDPSADDDTNEEGHDDLKDIKDEAEEMSQEIDDEFKDEFGRN</sequence>
<evidence type="ECO:0000256" key="1">
    <source>
        <dbReference type="SAM" id="MobiDB-lite"/>
    </source>
</evidence>
<dbReference type="HOGENOM" id="CLU_394874_0_0_1"/>
<dbReference type="AlphaFoldDB" id="S3CDB3"/>
<dbReference type="VEuPathDB" id="FungiDB:F503_06017"/>